<gene>
    <name evidence="2" type="ORF">ACFSB2_24575</name>
</gene>
<proteinExistence type="predicted"/>
<evidence type="ECO:0000313" key="3">
    <source>
        <dbReference type="Proteomes" id="UP001597079"/>
    </source>
</evidence>
<reference evidence="3" key="1">
    <citation type="journal article" date="2019" name="Int. J. Syst. Evol. Microbiol.">
        <title>The Global Catalogue of Microorganisms (GCM) 10K type strain sequencing project: providing services to taxonomists for standard genome sequencing and annotation.</title>
        <authorList>
            <consortium name="The Broad Institute Genomics Platform"/>
            <consortium name="The Broad Institute Genome Sequencing Center for Infectious Disease"/>
            <person name="Wu L."/>
            <person name="Ma J."/>
        </authorList>
    </citation>
    <scope>NUCLEOTIDE SEQUENCE [LARGE SCALE GENOMIC DNA]</scope>
    <source>
        <strain evidence="3">CGMCC 1.12286</strain>
    </source>
</reference>
<dbReference type="EMBL" id="JBHUCX010000099">
    <property type="protein sequence ID" value="MFD1677843.1"/>
    <property type="molecule type" value="Genomic_DNA"/>
</dbReference>
<dbReference type="RefSeq" id="WP_377945764.1">
    <property type="nucleotide sequence ID" value="NZ_JBHUCX010000099.1"/>
</dbReference>
<sequence length="84" mass="9425">MNRFVRLARPPAAGIVAWWLSQFLSASPKVAVITGVCIAVFGYLSIANVYFQRRLFIRDELIGHYSSTLLASVIVSLIVRITHY</sequence>
<keyword evidence="3" id="KW-1185">Reference proteome</keyword>
<protein>
    <submittedName>
        <fullName evidence="2">Uncharacterized protein</fullName>
    </submittedName>
</protein>
<organism evidence="2 3">
    <name type="scientific">Alicyclobacillus fodiniaquatilis</name>
    <dbReference type="NCBI Taxonomy" id="1661150"/>
    <lineage>
        <taxon>Bacteria</taxon>
        <taxon>Bacillati</taxon>
        <taxon>Bacillota</taxon>
        <taxon>Bacilli</taxon>
        <taxon>Bacillales</taxon>
        <taxon>Alicyclobacillaceae</taxon>
        <taxon>Alicyclobacillus</taxon>
    </lineage>
</organism>
<feature type="transmembrane region" description="Helical" evidence="1">
    <location>
        <begin position="62"/>
        <end position="81"/>
    </location>
</feature>
<comment type="caution">
    <text evidence="2">The sequence shown here is derived from an EMBL/GenBank/DDBJ whole genome shotgun (WGS) entry which is preliminary data.</text>
</comment>
<keyword evidence="1" id="KW-1133">Transmembrane helix</keyword>
<evidence type="ECO:0000256" key="1">
    <source>
        <dbReference type="SAM" id="Phobius"/>
    </source>
</evidence>
<keyword evidence="1" id="KW-0472">Membrane</keyword>
<name>A0ABW4JRN7_9BACL</name>
<accession>A0ABW4JRN7</accession>
<dbReference type="Proteomes" id="UP001597079">
    <property type="component" value="Unassembled WGS sequence"/>
</dbReference>
<feature type="transmembrane region" description="Helical" evidence="1">
    <location>
        <begin position="30"/>
        <end position="50"/>
    </location>
</feature>
<evidence type="ECO:0000313" key="2">
    <source>
        <dbReference type="EMBL" id="MFD1677843.1"/>
    </source>
</evidence>
<keyword evidence="1" id="KW-0812">Transmembrane</keyword>